<comment type="subcellular location">
    <subcellularLocation>
        <location evidence="1 11">Cytoplasm</location>
    </subcellularLocation>
</comment>
<feature type="binding site" evidence="11">
    <location>
        <position position="58"/>
    </location>
    <ligand>
        <name>[4Fe-4S] cluster</name>
        <dbReference type="ChEBI" id="CHEBI:49883"/>
    </ligand>
</feature>
<keyword evidence="5 11" id="KW-0408">Iron</keyword>
<evidence type="ECO:0000313" key="15">
    <source>
        <dbReference type="Proteomes" id="UP001629745"/>
    </source>
</evidence>
<keyword evidence="4 11" id="KW-0479">Metal-binding</keyword>
<keyword evidence="15" id="KW-1185">Reference proteome</keyword>
<dbReference type="Pfam" id="PF02467">
    <property type="entry name" value="Whib"/>
    <property type="match status" value="1"/>
</dbReference>
<feature type="domain" description="4Fe-4S Wbl-type" evidence="13">
    <location>
        <begin position="24"/>
        <end position="88"/>
    </location>
</feature>
<keyword evidence="9 11" id="KW-1015">Disulfide bond</keyword>
<comment type="caution">
    <text evidence="14">The sequence shown here is derived from an EMBL/GenBank/DDBJ whole genome shotgun (WGS) entry which is preliminary data.</text>
</comment>
<evidence type="ECO:0000256" key="8">
    <source>
        <dbReference type="ARBA" id="ARBA00023125"/>
    </source>
</evidence>
<dbReference type="RefSeq" id="WP_420164883.1">
    <property type="nucleotide sequence ID" value="NZ_JBDLNV010000004.1"/>
</dbReference>
<feature type="binding site" evidence="11">
    <location>
        <position position="64"/>
    </location>
    <ligand>
        <name>[4Fe-4S] cluster</name>
        <dbReference type="ChEBI" id="CHEBI:49883"/>
    </ligand>
</feature>
<evidence type="ECO:0000256" key="7">
    <source>
        <dbReference type="ARBA" id="ARBA00023015"/>
    </source>
</evidence>
<comment type="PTM">
    <text evidence="11">The Fe-S cluster can be nitrosylated by nitric oxide (NO).</text>
</comment>
<dbReference type="HAMAP" id="MF_01479">
    <property type="entry name" value="WhiB"/>
    <property type="match status" value="1"/>
</dbReference>
<evidence type="ECO:0000313" key="14">
    <source>
        <dbReference type="EMBL" id="MFM1724349.1"/>
    </source>
</evidence>
<protein>
    <recommendedName>
        <fullName evidence="11">Transcriptional regulator WhiB</fullName>
    </recommendedName>
</protein>
<keyword evidence="7 11" id="KW-0805">Transcription regulation</keyword>
<evidence type="ECO:0000259" key="13">
    <source>
        <dbReference type="PROSITE" id="PS51674"/>
    </source>
</evidence>
<proteinExistence type="inferred from homology"/>
<evidence type="ECO:0000256" key="2">
    <source>
        <dbReference type="ARBA" id="ARBA00006597"/>
    </source>
</evidence>
<dbReference type="InterPro" id="IPR003482">
    <property type="entry name" value="Whib"/>
</dbReference>
<keyword evidence="3 11" id="KW-0004">4Fe-4S</keyword>
<keyword evidence="6 11" id="KW-0411">Iron-sulfur</keyword>
<evidence type="ECO:0000256" key="6">
    <source>
        <dbReference type="ARBA" id="ARBA00023014"/>
    </source>
</evidence>
<dbReference type="Proteomes" id="UP001629745">
    <property type="component" value="Unassembled WGS sequence"/>
</dbReference>
<organism evidence="14 15">
    <name type="scientific">Rhodococcus parequi</name>
    <dbReference type="NCBI Taxonomy" id="3137122"/>
    <lineage>
        <taxon>Bacteria</taxon>
        <taxon>Bacillati</taxon>
        <taxon>Actinomycetota</taxon>
        <taxon>Actinomycetes</taxon>
        <taxon>Mycobacteriales</taxon>
        <taxon>Nocardiaceae</taxon>
        <taxon>Rhodococcus</taxon>
    </lineage>
</organism>
<gene>
    <name evidence="11" type="primary">whiB</name>
    <name evidence="14" type="ORF">ABEU20_002934</name>
</gene>
<name>A0ABW9FGC1_9NOCA</name>
<reference evidence="14 15" key="1">
    <citation type="submission" date="2023-11" db="EMBL/GenBank/DDBJ databases">
        <authorList>
            <person name="Val-Calvo J."/>
            <person name="Scortti M."/>
            <person name="Vazquez-Boland J."/>
        </authorList>
    </citation>
    <scope>NUCLEOTIDE SEQUENCE [LARGE SCALE GENOMIC DNA]</scope>
    <source>
        <strain evidence="14 15">PAM 2766</strain>
    </source>
</reference>
<evidence type="ECO:0000256" key="5">
    <source>
        <dbReference type="ARBA" id="ARBA00023004"/>
    </source>
</evidence>
<feature type="compositionally biased region" description="Polar residues" evidence="12">
    <location>
        <begin position="93"/>
        <end position="109"/>
    </location>
</feature>
<comment type="cofactor">
    <cofactor evidence="11">
        <name>[4Fe-4S] cluster</name>
        <dbReference type="ChEBI" id="CHEBI:49883"/>
    </cofactor>
    <text evidence="11">Binds 1 [4Fe-4S] cluster per subunit. Following nitrosylation of the [4Fe-4S] cluster binds 1 [4Fe-8(NO)] cluster per subunit.</text>
</comment>
<evidence type="ECO:0000256" key="9">
    <source>
        <dbReference type="ARBA" id="ARBA00023157"/>
    </source>
</evidence>
<feature type="region of interest" description="Disordered" evidence="12">
    <location>
        <begin position="1"/>
        <end position="20"/>
    </location>
</feature>
<accession>A0ABW9FGC1</accession>
<evidence type="ECO:0000256" key="1">
    <source>
        <dbReference type="ARBA" id="ARBA00004496"/>
    </source>
</evidence>
<evidence type="ECO:0000256" key="3">
    <source>
        <dbReference type="ARBA" id="ARBA00022485"/>
    </source>
</evidence>
<keyword evidence="11" id="KW-0963">Cytoplasm</keyword>
<evidence type="ECO:0000256" key="10">
    <source>
        <dbReference type="ARBA" id="ARBA00023163"/>
    </source>
</evidence>
<dbReference type="EMBL" id="JBDLNV010000004">
    <property type="protein sequence ID" value="MFM1724349.1"/>
    <property type="molecule type" value="Genomic_DNA"/>
</dbReference>
<keyword evidence="10 11" id="KW-0804">Transcription</keyword>
<evidence type="ECO:0000256" key="11">
    <source>
        <dbReference type="HAMAP-Rule" id="MF_01479"/>
    </source>
</evidence>
<dbReference type="PANTHER" id="PTHR38839">
    <property type="entry name" value="TRANSCRIPTIONAL REGULATOR WHID-RELATED"/>
    <property type="match status" value="1"/>
</dbReference>
<keyword evidence="8 11" id="KW-0238">DNA-binding</keyword>
<feature type="binding site" evidence="11">
    <location>
        <position position="55"/>
    </location>
    <ligand>
        <name>[4Fe-4S] cluster</name>
        <dbReference type="ChEBI" id="CHEBI:49883"/>
    </ligand>
</feature>
<feature type="region of interest" description="Disordered" evidence="12">
    <location>
        <begin position="88"/>
        <end position="109"/>
    </location>
</feature>
<feature type="binding site" evidence="11">
    <location>
        <position position="25"/>
    </location>
    <ligand>
        <name>[4Fe-4S] cluster</name>
        <dbReference type="ChEBI" id="CHEBI:49883"/>
    </ligand>
</feature>
<sequence length="109" mass="12373">MSAHRDVSPATQRRSDSTWQASARCRAVATDMFFPPRTRIWGERIRLEQAAKKICERCPVLAECRSYALEHAERFGVWGGLTEAERRSRFATGRSTAPTPNHQLTISEP</sequence>
<dbReference type="PROSITE" id="PS51674">
    <property type="entry name" value="4FE4S_WBL"/>
    <property type="match status" value="1"/>
</dbReference>
<comment type="similarity">
    <text evidence="2 11">Belongs to the WhiB family.</text>
</comment>
<comment type="function">
    <text evidence="11">Acts as a transcriptional regulator. Probably redox-responsive. The apo- but not holo-form probably binds DNA.</text>
</comment>
<evidence type="ECO:0000256" key="12">
    <source>
        <dbReference type="SAM" id="MobiDB-lite"/>
    </source>
</evidence>
<feature type="compositionally biased region" description="Polar residues" evidence="12">
    <location>
        <begin position="9"/>
        <end position="20"/>
    </location>
</feature>
<dbReference type="InterPro" id="IPR034768">
    <property type="entry name" value="4FE4S_WBL"/>
</dbReference>
<comment type="PTM">
    <text evidence="11">Upon Fe-S cluster removal intramolecular disulfide bonds are formed.</text>
</comment>
<evidence type="ECO:0000256" key="4">
    <source>
        <dbReference type="ARBA" id="ARBA00022723"/>
    </source>
</evidence>